<dbReference type="EMBL" id="VOAH01000003">
    <property type="protein sequence ID" value="TVP41344.1"/>
    <property type="molecule type" value="Genomic_DNA"/>
</dbReference>
<comment type="caution">
    <text evidence="6">The sequence shown here is derived from an EMBL/GenBank/DDBJ whole genome shotgun (WGS) entry which is preliminary data.</text>
</comment>
<dbReference type="InterPro" id="IPR000592">
    <property type="entry name" value="Ribosomal_eS27"/>
</dbReference>
<keyword evidence="4 5" id="KW-0687">Ribonucleoprotein</keyword>
<evidence type="ECO:0000313" key="7">
    <source>
        <dbReference type="Proteomes" id="UP000315289"/>
    </source>
</evidence>
<dbReference type="Pfam" id="PF01667">
    <property type="entry name" value="Ribosomal_S27e"/>
    <property type="match status" value="1"/>
</dbReference>
<evidence type="ECO:0000256" key="2">
    <source>
        <dbReference type="ARBA" id="ARBA00022833"/>
    </source>
</evidence>
<organism evidence="6 7">
    <name type="scientific">Candidatus Nitrosocosmicus arcticus</name>
    <dbReference type="NCBI Taxonomy" id="2035267"/>
    <lineage>
        <taxon>Archaea</taxon>
        <taxon>Nitrososphaerota</taxon>
        <taxon>Nitrososphaeria</taxon>
        <taxon>Nitrososphaerales</taxon>
        <taxon>Nitrososphaeraceae</taxon>
        <taxon>Candidatus Nitrosocosmicus</taxon>
    </lineage>
</organism>
<gene>
    <name evidence="5 6" type="primary">rps27e</name>
    <name evidence="6" type="ORF">NARC_30058</name>
</gene>
<comment type="similarity">
    <text evidence="1 5">Belongs to the eukaryotic ribosomal protein eS27 family.</text>
</comment>
<keyword evidence="5" id="KW-0863">Zinc-finger</keyword>
<evidence type="ECO:0000256" key="5">
    <source>
        <dbReference type="HAMAP-Rule" id="MF_00371"/>
    </source>
</evidence>
<feature type="binding site" evidence="5">
    <location>
        <position position="25"/>
    </location>
    <ligand>
        <name>Zn(2+)</name>
        <dbReference type="ChEBI" id="CHEBI:29105"/>
    </ligand>
</feature>
<evidence type="ECO:0000256" key="3">
    <source>
        <dbReference type="ARBA" id="ARBA00022980"/>
    </source>
</evidence>
<keyword evidence="3 5" id="KW-0689">Ribosomal protein</keyword>
<keyword evidence="5" id="KW-0479">Metal-binding</keyword>
<dbReference type="GO" id="GO:0006412">
    <property type="term" value="P:translation"/>
    <property type="evidence" value="ECO:0007669"/>
    <property type="project" value="UniProtKB-UniRule"/>
</dbReference>
<feature type="binding site" evidence="5">
    <location>
        <position position="41"/>
    </location>
    <ligand>
        <name>Zn(2+)</name>
        <dbReference type="ChEBI" id="CHEBI:29105"/>
    </ligand>
</feature>
<evidence type="ECO:0000256" key="1">
    <source>
        <dbReference type="ARBA" id="ARBA00010919"/>
    </source>
</evidence>
<name>A0A557SXL7_9ARCH</name>
<reference evidence="6 7" key="1">
    <citation type="journal article" date="2019" name="Front. Microbiol.">
        <title>Ammonia Oxidation by the Arctic Terrestrial Thaumarchaeote Candidatus Nitrosocosmicus arcticus Is Stimulated by Increasing Temperatures.</title>
        <authorList>
            <person name="Alves R.J.E."/>
            <person name="Kerou M."/>
            <person name="Zappe A."/>
            <person name="Bittner R."/>
            <person name="Abby S.S."/>
            <person name="Schmidt H.A."/>
            <person name="Pfeifer K."/>
            <person name="Schleper C."/>
        </authorList>
    </citation>
    <scope>NUCLEOTIDE SEQUENCE [LARGE SCALE GENOMIC DNA]</scope>
    <source>
        <strain evidence="6 7">Kfb</strain>
    </source>
</reference>
<comment type="subunit">
    <text evidence="5">Part of the 30S ribosomal subunit.</text>
</comment>
<feature type="binding site" evidence="5">
    <location>
        <position position="22"/>
    </location>
    <ligand>
        <name>Zn(2+)</name>
        <dbReference type="ChEBI" id="CHEBI:29105"/>
    </ligand>
</feature>
<keyword evidence="7" id="KW-1185">Reference proteome</keyword>
<accession>A0A557SXL7</accession>
<dbReference type="GO" id="GO:0003735">
    <property type="term" value="F:structural constituent of ribosome"/>
    <property type="evidence" value="ECO:0007669"/>
    <property type="project" value="InterPro"/>
</dbReference>
<dbReference type="Gene3D" id="2.20.25.100">
    <property type="entry name" value="Zn-binding ribosomal proteins"/>
    <property type="match status" value="1"/>
</dbReference>
<dbReference type="SUPFAM" id="SSF57829">
    <property type="entry name" value="Zn-binding ribosomal proteins"/>
    <property type="match status" value="1"/>
</dbReference>
<proteinExistence type="inferred from homology"/>
<evidence type="ECO:0000256" key="4">
    <source>
        <dbReference type="ARBA" id="ARBA00023274"/>
    </source>
</evidence>
<dbReference type="InterPro" id="IPR023407">
    <property type="entry name" value="Ribosomal_eS27_Zn-bd_dom_sf"/>
</dbReference>
<dbReference type="AlphaFoldDB" id="A0A557SXL7"/>
<dbReference type="Proteomes" id="UP000315289">
    <property type="component" value="Unassembled WGS sequence"/>
</dbReference>
<dbReference type="HAMAP" id="MF_00371">
    <property type="entry name" value="Ribosomal_eS27"/>
    <property type="match status" value="1"/>
</dbReference>
<comment type="cofactor">
    <cofactor evidence="5">
        <name>Zn(2+)</name>
        <dbReference type="ChEBI" id="CHEBI:29105"/>
    </cofactor>
    <text evidence="5">Binds 1 zinc ion per subunit.</text>
</comment>
<protein>
    <recommendedName>
        <fullName evidence="5">Small ribosomal subunit protein eS27</fullName>
    </recommendedName>
</protein>
<dbReference type="GO" id="GO:1990904">
    <property type="term" value="C:ribonucleoprotein complex"/>
    <property type="evidence" value="ECO:0007669"/>
    <property type="project" value="UniProtKB-KW"/>
</dbReference>
<feature type="zinc finger region" description="C4-type" evidence="5">
    <location>
        <begin position="22"/>
        <end position="44"/>
    </location>
</feature>
<feature type="binding site" evidence="5">
    <location>
        <position position="44"/>
    </location>
    <ligand>
        <name>Zn(2+)</name>
        <dbReference type="ChEBI" id="CHEBI:29105"/>
    </ligand>
</feature>
<keyword evidence="2 5" id="KW-0862">Zinc</keyword>
<dbReference type="InterPro" id="IPR011332">
    <property type="entry name" value="Ribosomal_zn-bd"/>
</dbReference>
<sequence>MIVKKHNIMIPKPRSNFVKVECDSCKNIKVLYTYSTKPVLCPSCNAELLVNTGGQAKILGNILETLD</sequence>
<dbReference type="GO" id="GO:0005840">
    <property type="term" value="C:ribosome"/>
    <property type="evidence" value="ECO:0007669"/>
    <property type="project" value="UniProtKB-KW"/>
</dbReference>
<evidence type="ECO:0000313" key="6">
    <source>
        <dbReference type="EMBL" id="TVP41344.1"/>
    </source>
</evidence>
<dbReference type="GO" id="GO:0008270">
    <property type="term" value="F:zinc ion binding"/>
    <property type="evidence" value="ECO:0007669"/>
    <property type="project" value="UniProtKB-UniRule"/>
</dbReference>